<accession>A0A8J2U3X0</accession>
<dbReference type="PANTHER" id="PTHR32089:SF119">
    <property type="entry name" value="METHYL-ACCEPTING CHEMOTAXIS PROTEIN CTPL"/>
    <property type="match status" value="1"/>
</dbReference>
<dbReference type="SUPFAM" id="SSF58104">
    <property type="entry name" value="Methyl-accepting chemotaxis protein (MCP) signaling domain"/>
    <property type="match status" value="1"/>
</dbReference>
<dbReference type="GO" id="GO:0006935">
    <property type="term" value="P:chemotaxis"/>
    <property type="evidence" value="ECO:0007669"/>
    <property type="project" value="InterPro"/>
</dbReference>
<evidence type="ECO:0000259" key="11">
    <source>
        <dbReference type="PROSITE" id="PS50885"/>
    </source>
</evidence>
<feature type="transmembrane region" description="Helical" evidence="9">
    <location>
        <begin position="180"/>
        <end position="197"/>
    </location>
</feature>
<gene>
    <name evidence="12" type="ORF">GCM10011369_12860</name>
</gene>
<feature type="transmembrane region" description="Helical" evidence="9">
    <location>
        <begin position="12"/>
        <end position="28"/>
    </location>
</feature>
<proteinExistence type="inferred from homology"/>
<comment type="caution">
    <text evidence="12">The sequence shown here is derived from an EMBL/GenBank/DDBJ whole genome shotgun (WGS) entry which is preliminary data.</text>
</comment>
<evidence type="ECO:0000313" key="12">
    <source>
        <dbReference type="EMBL" id="GGA72511.1"/>
    </source>
</evidence>
<dbReference type="GO" id="GO:0007165">
    <property type="term" value="P:signal transduction"/>
    <property type="evidence" value="ECO:0007669"/>
    <property type="project" value="UniProtKB-KW"/>
</dbReference>
<sequence>MFNSISKHVMAGYAAVLVLLLATSLLLFRTSEQIKASNDQFVQRTLPTLDTVKRIESQLGNMQISAFGIYGFTVSLDNFAEQWQQQQQHVADDLRLLEQQMDVTLLTDGFARVSAPINALQRVMSAEQRDWDQARAELAAIKNHVDQLQQLLADVQQQTAGSAEQDSLVVSSRLVTMQQLIAMTLLLSVLITCWAYWRARQRIVAPVSQLAGQLDAITAASDLTSEVEASGSREISHTANSVNSLLATFRNIAIDIQQSALQLGSSAEQLSGSAMSTDQQVIQFTSQIDHLITTIEALESNIAQSSERSLSASEIALVGAQQVTEGAQQVNQNAASISQLADQIEQSAEMLVHLKQAGDQVSSVVDTIAQIAEQTNLLALNAAIEAARAGESGRGFAVVADEVRTLASRTYESTHEINSILATIVNSISSTVDVMDHNKAAAQQTVVQTQSTVESLQLLQQTVMRLSDDNKTLAELAQRGQHDANTMRDHIEAISAGSEQVSLASRETRDASGALSSLAGTLNQSISQFRI</sequence>
<evidence type="ECO:0000313" key="13">
    <source>
        <dbReference type="Proteomes" id="UP000619743"/>
    </source>
</evidence>
<dbReference type="InterPro" id="IPR003660">
    <property type="entry name" value="HAMP_dom"/>
</dbReference>
<keyword evidence="3 9" id="KW-1133">Transmembrane helix</keyword>
<evidence type="ECO:0000256" key="1">
    <source>
        <dbReference type="ARBA" id="ARBA00004141"/>
    </source>
</evidence>
<dbReference type="GO" id="GO:0004888">
    <property type="term" value="F:transmembrane signaling receptor activity"/>
    <property type="evidence" value="ECO:0007669"/>
    <property type="project" value="InterPro"/>
</dbReference>
<protein>
    <submittedName>
        <fullName evidence="12">Methyl-accepting chemotaxis protein</fullName>
    </submittedName>
</protein>
<dbReference type="PANTHER" id="PTHR32089">
    <property type="entry name" value="METHYL-ACCEPTING CHEMOTAXIS PROTEIN MCPB"/>
    <property type="match status" value="1"/>
</dbReference>
<reference evidence="13" key="1">
    <citation type="journal article" date="2019" name="Int. J. Syst. Evol. Microbiol.">
        <title>The Global Catalogue of Microorganisms (GCM) 10K type strain sequencing project: providing services to taxonomists for standard genome sequencing and annotation.</title>
        <authorList>
            <consortium name="The Broad Institute Genomics Platform"/>
            <consortium name="The Broad Institute Genome Sequencing Center for Infectious Disease"/>
            <person name="Wu L."/>
            <person name="Ma J."/>
        </authorList>
    </citation>
    <scope>NUCLEOTIDE SEQUENCE [LARGE SCALE GENOMIC DNA]</scope>
    <source>
        <strain evidence="13">CGMCC 1.10130</strain>
    </source>
</reference>
<dbReference type="Gene3D" id="1.10.287.950">
    <property type="entry name" value="Methyl-accepting chemotaxis protein"/>
    <property type="match status" value="1"/>
</dbReference>
<dbReference type="SMART" id="SM00283">
    <property type="entry name" value="MA"/>
    <property type="match status" value="1"/>
</dbReference>
<feature type="domain" description="HAMP" evidence="11">
    <location>
        <begin position="201"/>
        <end position="254"/>
    </location>
</feature>
<name>A0A8J2U3X0_9GAMM</name>
<dbReference type="PROSITE" id="PS50885">
    <property type="entry name" value="HAMP"/>
    <property type="match status" value="1"/>
</dbReference>
<keyword evidence="13" id="KW-1185">Reference proteome</keyword>
<comment type="similarity">
    <text evidence="6">Belongs to the methyl-accepting chemotaxis (MCP) protein family.</text>
</comment>
<dbReference type="InterPro" id="IPR004089">
    <property type="entry name" value="MCPsignal_dom"/>
</dbReference>
<organism evidence="12 13">
    <name type="scientific">Neiella marina</name>
    <dbReference type="NCBI Taxonomy" id="508461"/>
    <lineage>
        <taxon>Bacteria</taxon>
        <taxon>Pseudomonadati</taxon>
        <taxon>Pseudomonadota</taxon>
        <taxon>Gammaproteobacteria</taxon>
        <taxon>Alteromonadales</taxon>
        <taxon>Echinimonadaceae</taxon>
        <taxon>Neiella</taxon>
    </lineage>
</organism>
<comment type="subcellular location">
    <subcellularLocation>
        <location evidence="1">Membrane</location>
        <topology evidence="1">Multi-pass membrane protein</topology>
    </subcellularLocation>
</comment>
<dbReference type="AlphaFoldDB" id="A0A8J2U3X0"/>
<dbReference type="PROSITE" id="PS50111">
    <property type="entry name" value="CHEMOTAXIS_TRANSDUC_2"/>
    <property type="match status" value="1"/>
</dbReference>
<evidence type="ECO:0000256" key="8">
    <source>
        <dbReference type="SAM" id="Coils"/>
    </source>
</evidence>
<dbReference type="PRINTS" id="PR00260">
    <property type="entry name" value="CHEMTRNSDUCR"/>
</dbReference>
<keyword evidence="8" id="KW-0175">Coiled coil</keyword>
<dbReference type="Proteomes" id="UP000619743">
    <property type="component" value="Unassembled WGS sequence"/>
</dbReference>
<dbReference type="InterPro" id="IPR004090">
    <property type="entry name" value="Chemotax_Me-accpt_rcpt"/>
</dbReference>
<dbReference type="GO" id="GO:0016020">
    <property type="term" value="C:membrane"/>
    <property type="evidence" value="ECO:0007669"/>
    <property type="project" value="UniProtKB-SubCell"/>
</dbReference>
<dbReference type="OrthoDB" id="9765653at2"/>
<feature type="coiled-coil region" evidence="8">
    <location>
        <begin position="131"/>
        <end position="158"/>
    </location>
</feature>
<evidence type="ECO:0000256" key="7">
    <source>
        <dbReference type="PROSITE-ProRule" id="PRU00284"/>
    </source>
</evidence>
<keyword evidence="2 9" id="KW-0812">Transmembrane</keyword>
<evidence type="ECO:0000256" key="9">
    <source>
        <dbReference type="SAM" id="Phobius"/>
    </source>
</evidence>
<evidence type="ECO:0000256" key="6">
    <source>
        <dbReference type="ARBA" id="ARBA00029447"/>
    </source>
</evidence>
<keyword evidence="4 9" id="KW-0472">Membrane</keyword>
<evidence type="ECO:0000256" key="4">
    <source>
        <dbReference type="ARBA" id="ARBA00023136"/>
    </source>
</evidence>
<dbReference type="RefSeq" id="WP_087505112.1">
    <property type="nucleotide sequence ID" value="NZ_BMDX01000004.1"/>
</dbReference>
<feature type="domain" description="Methyl-accepting transducer" evidence="10">
    <location>
        <begin position="259"/>
        <end position="498"/>
    </location>
</feature>
<evidence type="ECO:0000256" key="5">
    <source>
        <dbReference type="ARBA" id="ARBA00023224"/>
    </source>
</evidence>
<evidence type="ECO:0000259" key="10">
    <source>
        <dbReference type="PROSITE" id="PS50111"/>
    </source>
</evidence>
<dbReference type="Pfam" id="PF00015">
    <property type="entry name" value="MCPsignal"/>
    <property type="match status" value="1"/>
</dbReference>
<evidence type="ECO:0000256" key="3">
    <source>
        <dbReference type="ARBA" id="ARBA00022989"/>
    </source>
</evidence>
<dbReference type="EMBL" id="BMDX01000004">
    <property type="protein sequence ID" value="GGA72511.1"/>
    <property type="molecule type" value="Genomic_DNA"/>
</dbReference>
<keyword evidence="5 7" id="KW-0807">Transducer</keyword>
<evidence type="ECO:0000256" key="2">
    <source>
        <dbReference type="ARBA" id="ARBA00022692"/>
    </source>
</evidence>